<feature type="transmembrane region" description="Helical" evidence="1">
    <location>
        <begin position="214"/>
        <end position="233"/>
    </location>
</feature>
<feature type="transmembrane region" description="Helical" evidence="1">
    <location>
        <begin position="153"/>
        <end position="174"/>
    </location>
</feature>
<evidence type="ECO:0000313" key="3">
    <source>
        <dbReference type="Proteomes" id="UP001606099"/>
    </source>
</evidence>
<feature type="transmembrane region" description="Helical" evidence="1">
    <location>
        <begin position="12"/>
        <end position="32"/>
    </location>
</feature>
<feature type="transmembrane region" description="Helical" evidence="1">
    <location>
        <begin position="366"/>
        <end position="391"/>
    </location>
</feature>
<dbReference type="InterPro" id="IPR005625">
    <property type="entry name" value="PepSY-ass_TM"/>
</dbReference>
<dbReference type="Pfam" id="PF03929">
    <property type="entry name" value="PepSY_TM"/>
    <property type="match status" value="1"/>
</dbReference>
<dbReference type="RefSeq" id="WP_394463374.1">
    <property type="nucleotide sequence ID" value="NZ_JBIGHZ010000006.1"/>
</dbReference>
<sequence length="409" mass="45455">MRLLLVRLHRWLGLATAIFLAFAGLTGSLIAFQPELDAWLNPQLFRVDAARPSLSIERLAAEVERADPTVMATFIMPAQRPGSSTLVTVEPRIDPATGSPYPARYNQVFVDPATGTVLGARLYGAWRFDTQHLLPFIVVLHYSLHIPDRWGDLLLGIVAVVWLFDSVIGFWLTLPVRSLSTSRSWWQRWKPSWQIKRAAGAVRLNFDLHRAGGLWLWGLLIAMALTSIAMNLGREVFVPAVELFGVVTPSPLAALTEPEHKPEAAPVEQPPIGWDAAVVEARRNAPAHASDWSVHSIYFAAEQRVYEVTLIEPGDHDTALRLGRERFFIDGNTGERVAHRSYDDSTAADKFLAWQYPLHSGQIGGLAGRIVVCLLGLAVCMLSITGIVIWARKRRARQHQAHRSAQVLA</sequence>
<keyword evidence="1" id="KW-1133">Transmembrane helix</keyword>
<dbReference type="PANTHER" id="PTHR34219:SF5">
    <property type="entry name" value="BLR4505 PROTEIN"/>
    <property type="match status" value="1"/>
</dbReference>
<gene>
    <name evidence="2" type="ORF">ACG0Z6_16375</name>
</gene>
<comment type="caution">
    <text evidence="2">The sequence shown here is derived from an EMBL/GenBank/DDBJ whole genome shotgun (WGS) entry which is preliminary data.</text>
</comment>
<name>A0ABW7FZL4_9BURK</name>
<keyword evidence="1" id="KW-0812">Transmembrane</keyword>
<protein>
    <submittedName>
        <fullName evidence="2">PepSY-associated TM helix domain-containing protein</fullName>
    </submittedName>
</protein>
<dbReference type="PANTHER" id="PTHR34219">
    <property type="entry name" value="IRON-REGULATED INNER MEMBRANE PROTEIN-RELATED"/>
    <property type="match status" value="1"/>
</dbReference>
<organism evidence="2 3">
    <name type="scientific">Roseateles rivi</name>
    <dbReference type="NCBI Taxonomy" id="3299028"/>
    <lineage>
        <taxon>Bacteria</taxon>
        <taxon>Pseudomonadati</taxon>
        <taxon>Pseudomonadota</taxon>
        <taxon>Betaproteobacteria</taxon>
        <taxon>Burkholderiales</taxon>
        <taxon>Sphaerotilaceae</taxon>
        <taxon>Roseateles</taxon>
    </lineage>
</organism>
<accession>A0ABW7FZL4</accession>
<keyword evidence="3" id="KW-1185">Reference proteome</keyword>
<dbReference type="Proteomes" id="UP001606099">
    <property type="component" value="Unassembled WGS sequence"/>
</dbReference>
<evidence type="ECO:0000313" key="2">
    <source>
        <dbReference type="EMBL" id="MFG6449803.1"/>
    </source>
</evidence>
<proteinExistence type="predicted"/>
<keyword evidence="1" id="KW-0472">Membrane</keyword>
<evidence type="ECO:0000256" key="1">
    <source>
        <dbReference type="SAM" id="Phobius"/>
    </source>
</evidence>
<reference evidence="2 3" key="1">
    <citation type="submission" date="2024-08" db="EMBL/GenBank/DDBJ databases">
        <authorList>
            <person name="Lu H."/>
        </authorList>
    </citation>
    <scope>NUCLEOTIDE SEQUENCE [LARGE SCALE GENOMIC DNA]</scope>
    <source>
        <strain evidence="2 3">BYS180W</strain>
    </source>
</reference>
<dbReference type="EMBL" id="JBIGHZ010000006">
    <property type="protein sequence ID" value="MFG6449803.1"/>
    <property type="molecule type" value="Genomic_DNA"/>
</dbReference>